<accession>A0A8K0IKT8</accession>
<sequence length="167" mass="19305">MGARRRTLLLGFVVALFLGFAIYFRLWAIDNESFSADDREVLRKQFERANLEAMDESAEWRMKYDTEVEKSRLFQDELLKVCHHCLKSESGKDVVGPIALSFKDFHYQGAVFSEKEVKASLTSATKRFAVLQKENMSLQKQVESLKQQIGAKEQHCNCNRSPIQHQQ</sequence>
<dbReference type="EMBL" id="CM017880">
    <property type="protein sequence ID" value="KAG1361542.1"/>
    <property type="molecule type" value="Genomic_DNA"/>
</dbReference>
<organism evidence="2 3">
    <name type="scientific">Cocos nucifera</name>
    <name type="common">Coconut palm</name>
    <dbReference type="NCBI Taxonomy" id="13894"/>
    <lineage>
        <taxon>Eukaryota</taxon>
        <taxon>Viridiplantae</taxon>
        <taxon>Streptophyta</taxon>
        <taxon>Embryophyta</taxon>
        <taxon>Tracheophyta</taxon>
        <taxon>Spermatophyta</taxon>
        <taxon>Magnoliopsida</taxon>
        <taxon>Liliopsida</taxon>
        <taxon>Arecaceae</taxon>
        <taxon>Arecoideae</taxon>
        <taxon>Cocoseae</taxon>
        <taxon>Attaleinae</taxon>
        <taxon>Cocos</taxon>
    </lineage>
</organism>
<feature type="coiled-coil region" evidence="1">
    <location>
        <begin position="121"/>
        <end position="155"/>
    </location>
</feature>
<keyword evidence="1" id="KW-0175">Coiled coil</keyword>
<dbReference type="PANTHER" id="PTHR37215">
    <property type="entry name" value="ACYL-COA-BINDING DOMAIN PROTEIN"/>
    <property type="match status" value="1"/>
</dbReference>
<name>A0A8K0IKT8_COCNU</name>
<reference evidence="2" key="2">
    <citation type="submission" date="2019-07" db="EMBL/GenBank/DDBJ databases">
        <authorList>
            <person name="Yang Y."/>
            <person name="Bocs S."/>
            <person name="Baudouin L."/>
        </authorList>
    </citation>
    <scope>NUCLEOTIDE SEQUENCE</scope>
    <source>
        <tissue evidence="2">Spear leaf of Hainan Tall coconut</tissue>
    </source>
</reference>
<comment type="caution">
    <text evidence="2">The sequence shown here is derived from an EMBL/GenBank/DDBJ whole genome shotgun (WGS) entry which is preliminary data.</text>
</comment>
<reference evidence="2" key="1">
    <citation type="journal article" date="2017" name="Gigascience">
        <title>The genome draft of coconut (Cocos nucifera).</title>
        <authorList>
            <person name="Xiao Y."/>
            <person name="Xu P."/>
            <person name="Fan H."/>
            <person name="Baudouin L."/>
            <person name="Xia W."/>
            <person name="Bocs S."/>
            <person name="Xu J."/>
            <person name="Li Q."/>
            <person name="Guo A."/>
            <person name="Zhou L."/>
            <person name="Li J."/>
            <person name="Wu Y."/>
            <person name="Ma Z."/>
            <person name="Armero A."/>
            <person name="Issali A.E."/>
            <person name="Liu N."/>
            <person name="Peng M."/>
            <person name="Yang Y."/>
        </authorList>
    </citation>
    <scope>NUCLEOTIDE SEQUENCE</scope>
    <source>
        <tissue evidence="2">Spear leaf of Hainan Tall coconut</tissue>
    </source>
</reference>
<evidence type="ECO:0000313" key="3">
    <source>
        <dbReference type="Proteomes" id="UP000797356"/>
    </source>
</evidence>
<dbReference type="Proteomes" id="UP000797356">
    <property type="component" value="Chromosome 9"/>
</dbReference>
<protein>
    <submittedName>
        <fullName evidence="2">Uncharacterized protein</fullName>
    </submittedName>
</protein>
<gene>
    <name evidence="2" type="ORF">COCNU_09G010050</name>
</gene>
<dbReference type="PANTHER" id="PTHR37215:SF1">
    <property type="entry name" value="ACYL-COA-BINDING DOMAIN PROTEIN"/>
    <property type="match status" value="1"/>
</dbReference>
<dbReference type="AlphaFoldDB" id="A0A8K0IKT8"/>
<dbReference type="OrthoDB" id="782563at2759"/>
<proteinExistence type="predicted"/>
<keyword evidence="3" id="KW-1185">Reference proteome</keyword>
<evidence type="ECO:0000313" key="2">
    <source>
        <dbReference type="EMBL" id="KAG1361542.1"/>
    </source>
</evidence>
<evidence type="ECO:0000256" key="1">
    <source>
        <dbReference type="SAM" id="Coils"/>
    </source>
</evidence>